<keyword evidence="1" id="KW-0472">Membrane</keyword>
<protein>
    <recommendedName>
        <fullName evidence="4">DUF5362 domain-containing protein</fullName>
    </recommendedName>
</protein>
<keyword evidence="1" id="KW-1133">Transmembrane helix</keyword>
<evidence type="ECO:0000313" key="3">
    <source>
        <dbReference type="Proteomes" id="UP000326903"/>
    </source>
</evidence>
<reference evidence="2 3" key="1">
    <citation type="submission" date="2019-09" db="EMBL/GenBank/DDBJ databases">
        <title>Draft genome sequence of Ginsengibacter sp. BR5-29.</title>
        <authorList>
            <person name="Im W.-T."/>
        </authorList>
    </citation>
    <scope>NUCLEOTIDE SEQUENCE [LARGE SCALE GENOMIC DNA]</scope>
    <source>
        <strain evidence="2 3">BR5-29</strain>
    </source>
</reference>
<dbReference type="AlphaFoldDB" id="A0A5J5IJR7"/>
<keyword evidence="3" id="KW-1185">Reference proteome</keyword>
<gene>
    <name evidence="2" type="ORF">FW778_04490</name>
</gene>
<proteinExistence type="predicted"/>
<feature type="transmembrane region" description="Helical" evidence="1">
    <location>
        <begin position="30"/>
        <end position="52"/>
    </location>
</feature>
<accession>A0A5J5IJR7</accession>
<evidence type="ECO:0000256" key="1">
    <source>
        <dbReference type="SAM" id="Phobius"/>
    </source>
</evidence>
<dbReference type="RefSeq" id="WP_150413389.1">
    <property type="nucleotide sequence ID" value="NZ_VYQF01000001.1"/>
</dbReference>
<comment type="caution">
    <text evidence="2">The sequence shown here is derived from an EMBL/GenBank/DDBJ whole genome shotgun (WGS) entry which is preliminary data.</text>
</comment>
<dbReference type="EMBL" id="VYQF01000001">
    <property type="protein sequence ID" value="KAA9041300.1"/>
    <property type="molecule type" value="Genomic_DNA"/>
</dbReference>
<sequence length="153" mass="17188">MENFDLLNNDLQVTPQGQSYLTESAKWGKFLAIIGFVFCGFMVVLAFLIPALMSQLTQNSSSAGVTFSFTPVIRTAMTVLYLMLAFLFFFPCFYLYKFSAKMQLATKNISQDNFDESLMNLKSMFKFFGIFTIIILSIYALTIVIGIIGAATH</sequence>
<keyword evidence="1" id="KW-0812">Transmembrane</keyword>
<feature type="transmembrane region" description="Helical" evidence="1">
    <location>
        <begin position="127"/>
        <end position="151"/>
    </location>
</feature>
<feature type="transmembrane region" description="Helical" evidence="1">
    <location>
        <begin position="72"/>
        <end position="96"/>
    </location>
</feature>
<name>A0A5J5IJR7_9BACT</name>
<evidence type="ECO:0008006" key="4">
    <source>
        <dbReference type="Google" id="ProtNLM"/>
    </source>
</evidence>
<evidence type="ECO:0000313" key="2">
    <source>
        <dbReference type="EMBL" id="KAA9041300.1"/>
    </source>
</evidence>
<dbReference type="Proteomes" id="UP000326903">
    <property type="component" value="Unassembled WGS sequence"/>
</dbReference>
<organism evidence="2 3">
    <name type="scientific">Ginsengibacter hankyongi</name>
    <dbReference type="NCBI Taxonomy" id="2607284"/>
    <lineage>
        <taxon>Bacteria</taxon>
        <taxon>Pseudomonadati</taxon>
        <taxon>Bacteroidota</taxon>
        <taxon>Chitinophagia</taxon>
        <taxon>Chitinophagales</taxon>
        <taxon>Chitinophagaceae</taxon>
        <taxon>Ginsengibacter</taxon>
    </lineage>
</organism>